<evidence type="ECO:0000313" key="10">
    <source>
        <dbReference type="Proteomes" id="UP000019426"/>
    </source>
</evidence>
<proteinExistence type="predicted"/>
<dbReference type="InterPro" id="IPR027417">
    <property type="entry name" value="P-loop_NTPase"/>
</dbReference>
<dbReference type="InterPro" id="IPR023839">
    <property type="entry name" value="Firmicutes_EssC_C"/>
</dbReference>
<dbReference type="Gene3D" id="3.40.50.300">
    <property type="entry name" value="P-loop containing nucleotide triphosphate hydrolases"/>
    <property type="match status" value="3"/>
</dbReference>
<keyword evidence="2 5" id="KW-0547">Nucleotide-binding</keyword>
<keyword evidence="1" id="KW-0677">Repeat</keyword>
<dbReference type="STRING" id="1216932.CM240_1145"/>
<dbReference type="InterPro" id="IPR008984">
    <property type="entry name" value="SMAD_FHA_dom_sf"/>
</dbReference>
<keyword evidence="4" id="KW-0694">RNA-binding</keyword>
<evidence type="ECO:0000313" key="9">
    <source>
        <dbReference type="EMBL" id="CDM68309.1"/>
    </source>
</evidence>
<dbReference type="Gene3D" id="2.60.200.20">
    <property type="match status" value="1"/>
</dbReference>
<dbReference type="InterPro" id="IPR002543">
    <property type="entry name" value="FtsK_dom"/>
</dbReference>
<dbReference type="CDD" id="cd00060">
    <property type="entry name" value="FHA"/>
    <property type="match status" value="1"/>
</dbReference>
<evidence type="ECO:0000256" key="5">
    <source>
        <dbReference type="PROSITE-ProRule" id="PRU00289"/>
    </source>
</evidence>
<feature type="domain" description="FtsK" evidence="8">
    <location>
        <begin position="1007"/>
        <end position="1190"/>
    </location>
</feature>
<dbReference type="GO" id="GO:0003677">
    <property type="term" value="F:DNA binding"/>
    <property type="evidence" value="ECO:0007669"/>
    <property type="project" value="InterPro"/>
</dbReference>
<keyword evidence="6" id="KW-0472">Membrane</keyword>
<dbReference type="InterPro" id="IPR000253">
    <property type="entry name" value="FHA_dom"/>
</dbReference>
<dbReference type="OrthoDB" id="9807790at2"/>
<feature type="binding site" evidence="5">
    <location>
        <begin position="691"/>
        <end position="698"/>
    </location>
    <ligand>
        <name>ATP</name>
        <dbReference type="ChEBI" id="CHEBI:30616"/>
    </ligand>
</feature>
<dbReference type="Pfam" id="PF00498">
    <property type="entry name" value="FHA"/>
    <property type="match status" value="1"/>
</dbReference>
<dbReference type="KEGG" id="clt:CM240_1145"/>
<name>W6RXF0_9CLOT</name>
<evidence type="ECO:0000256" key="4">
    <source>
        <dbReference type="PROSITE-ProRule" id="PRU00182"/>
    </source>
</evidence>
<dbReference type="Pfam" id="PF01580">
    <property type="entry name" value="FtsK_SpoIIIE"/>
    <property type="match status" value="2"/>
</dbReference>
<feature type="transmembrane region" description="Helical" evidence="6">
    <location>
        <begin position="291"/>
        <end position="312"/>
    </location>
</feature>
<dbReference type="EMBL" id="HG917868">
    <property type="protein sequence ID" value="CDM68309.1"/>
    <property type="molecule type" value="Genomic_DNA"/>
</dbReference>
<feature type="domain" description="FHA" evidence="7">
    <location>
        <begin position="129"/>
        <end position="179"/>
    </location>
</feature>
<dbReference type="PANTHER" id="PTHR22683">
    <property type="entry name" value="SPORULATION PROTEIN RELATED"/>
    <property type="match status" value="1"/>
</dbReference>
<dbReference type="NCBIfam" id="TIGR03928">
    <property type="entry name" value="T7_EssCb_Firm"/>
    <property type="match status" value="1"/>
</dbReference>
<dbReference type="PANTHER" id="PTHR22683:SF1">
    <property type="entry name" value="TYPE VII SECRETION SYSTEM PROTEIN ESSC"/>
    <property type="match status" value="1"/>
</dbReference>
<dbReference type="GO" id="GO:0005524">
    <property type="term" value="F:ATP binding"/>
    <property type="evidence" value="ECO:0007669"/>
    <property type="project" value="UniProtKB-UniRule"/>
</dbReference>
<dbReference type="GO" id="GO:0003723">
    <property type="term" value="F:RNA binding"/>
    <property type="evidence" value="ECO:0007669"/>
    <property type="project" value="UniProtKB-KW"/>
</dbReference>
<dbReference type="InterPro" id="IPR050206">
    <property type="entry name" value="FtsK/SpoIIIE/SftA"/>
</dbReference>
<dbReference type="eggNOG" id="COG1716">
    <property type="taxonomic scope" value="Bacteria"/>
</dbReference>
<evidence type="ECO:0000256" key="1">
    <source>
        <dbReference type="ARBA" id="ARBA00022737"/>
    </source>
</evidence>
<gene>
    <name evidence="9" type="ORF">CM240_1145</name>
</gene>
<dbReference type="PATRIC" id="fig|1216932.3.peg.1135"/>
<dbReference type="PROSITE" id="PS50006">
    <property type="entry name" value="FHA_DOMAIN"/>
    <property type="match status" value="1"/>
</dbReference>
<feature type="transmembrane region" description="Helical" evidence="6">
    <location>
        <begin position="266"/>
        <end position="284"/>
    </location>
</feature>
<reference evidence="9 10" key="1">
    <citation type="submission" date="2013-11" db="EMBL/GenBank/DDBJ databases">
        <title>Complete genome sequence of Clostridum sp. M2/40.</title>
        <authorList>
            <person name="Wibberg D."/>
            <person name="Puehler A."/>
            <person name="Schlueter A."/>
        </authorList>
    </citation>
    <scope>NUCLEOTIDE SEQUENCE [LARGE SCALE GENOMIC DNA]</scope>
    <source>
        <strain evidence="10">M2/40</strain>
    </source>
</reference>
<accession>W6RXF0</accession>
<dbReference type="SUPFAM" id="SSF52540">
    <property type="entry name" value="P-loop containing nucleoside triphosphate hydrolases"/>
    <property type="match status" value="2"/>
</dbReference>
<dbReference type="SUPFAM" id="SSF49879">
    <property type="entry name" value="SMAD/FHA domain"/>
    <property type="match status" value="1"/>
</dbReference>
<protein>
    <submittedName>
        <fullName evidence="9">DNA translocase FtsK</fullName>
    </submittedName>
</protein>
<evidence type="ECO:0000259" key="7">
    <source>
        <dbReference type="PROSITE" id="PS50006"/>
    </source>
</evidence>
<dbReference type="RefSeq" id="WP_051483717.1">
    <property type="nucleotide sequence ID" value="NZ_HG917868.1"/>
</dbReference>
<dbReference type="eggNOG" id="COG1674">
    <property type="taxonomic scope" value="Bacteria"/>
</dbReference>
<dbReference type="PROSITE" id="PS50889">
    <property type="entry name" value="S4"/>
    <property type="match status" value="1"/>
</dbReference>
<organism evidence="9 10">
    <name type="scientific">Clostridium bornimense</name>
    <dbReference type="NCBI Taxonomy" id="1216932"/>
    <lineage>
        <taxon>Bacteria</taxon>
        <taxon>Bacillati</taxon>
        <taxon>Bacillota</taxon>
        <taxon>Clostridia</taxon>
        <taxon>Eubacteriales</taxon>
        <taxon>Clostridiaceae</taxon>
        <taxon>Clostridium</taxon>
    </lineage>
</organism>
<dbReference type="CDD" id="cd01127">
    <property type="entry name" value="TrwB_TraG_TraD_VirD4"/>
    <property type="match status" value="1"/>
</dbReference>
<keyword evidence="10" id="KW-1185">Reference proteome</keyword>
<keyword evidence="3 5" id="KW-0067">ATP-binding</keyword>
<dbReference type="HOGENOM" id="CLU_003134_2_1_9"/>
<evidence type="ECO:0000256" key="3">
    <source>
        <dbReference type="ARBA" id="ARBA00022840"/>
    </source>
</evidence>
<dbReference type="Proteomes" id="UP000019426">
    <property type="component" value="Chromosome M2/40_rep1"/>
</dbReference>
<keyword evidence="6" id="KW-0812">Transmembrane</keyword>
<sequence>MVNSNFTNILIIRNKNFYREVDLNLLHEEHIKIGNTDECSIKVKLPFRESITIQLNKVNKSWQVEELENAHLTFNGIHGASKILNNGDQIIIKDKINKIELFRMNLFIDFLVSDENYDKVIPMNNIEEIRVGSDADNEIIISDTFVDKAHCKIALDSSHNFYITDLNSRFGVFINGKKVEGRTYLCENDFIIICGYKFLFKNSCLCISKNNENIEIRGLNIYIKDIKDSLLKYPCLQRSPRIIERLPQDDIEVCEPPEKPSKPSNMIITSVIPLIGSVFMFLILNGQGVKYRVYSMGIMGISAVVSLIVYFIQNNEYKKNCMMREMKYNEYLEKCNTDISILKSEQIRITNNMNPGESLCIERVNEFARELWERIKSDPDYLKISLGKGKVPISFSINGPKDMDNFDEDQLRKKANNLVRNNTFVDPCNITIDLKEDAPIGVIGKREYTTSFLTSLLIKLTAQYSYEDIKIAFIFPVDELNKWNWLRWLPHVWDDKRDVRFLAYDKNSTHRVLNSIYSLIKDKNSAHYVIFFTDPSLIENEPIMPLIESNNSIGVSGIFLYDYIELIPKECKYIIEVNTPNEGVLRNVKDDAQKIKFTHENIEEYDMEEYAKHLAPVYVKNSFNHNLLPSNYTLFDLYNINNVNELNIDRLWNENKIYESMAVPLGINASGEIINLDIHEKSHGPHGLVAGTTGSGKSEMLQTFLLSMAINFHPHDVTFIIIDYKGGGMANQLKDLPHLVGTITNLDGNKIARSLISIKSELKKRQRLFDKFDVNHINSYMKLYKAGIAKEPMPHLVIVADEFAELKHDQPDFMNELVTTARIGRSLGVHLILATQKPAGVVDNQIWSNSKFKLCLKVQDASDSNEIIKSPLAANIVESGRCYFQVGNNEVFELFQSAWSGAKKYEDNDLNKKEIDIYEIGIDGTRKSLYSTNEENENKFSKTQLEIIVEEIKKVCSKRNITEIPCPWMPPLPTSITYDELEKFDRSIKSNISAVIGIIDMPKSQTQKPLLLKLEEGHTIFFGAPTTGKTTLLQTIIISLIKRYSPEDINIYILDFGTMALKIFEDSNIVGGVVTANNEEMMNNFIKFIRKEVNRRKEILSDMGVSSYAAYKEAGYKDLPNIIIIVDNFSACQELYPNNEDDFIVLSREGANLGIVLLITATNSSSIRYKMSVNFKTSFSLNCVEKSEYSNIFGRIPEILPESSKGRGLFKEDEIYEFQGALPVKGETEIERVSNMKKVIANRNIKYPVKSTKIPSVPKILMLSDIYNDAKFKKIDRDGIIPIGIDIEEIQLSFVDIFQNATLPIIGKNGMGKRNIMKVIMDVLSRRDNISMIVLNSSGYGLAGINRFNNTSKVIKNEEEIIDLFFDIDEELNRRRSSLNDFIKENSKETPIFKNIVIFIDDFEEFIKITEKNIEIKNIINRIVTKDYVLGINIVFACDENTISQHSYNLDYISNIRKNNFGIYLDKLENRRFFDVKLKFGYNEKYLSKGEGYIISNGSYSRVKFAKL</sequence>
<keyword evidence="6" id="KW-1133">Transmembrane helix</keyword>
<dbReference type="PROSITE" id="PS50901">
    <property type="entry name" value="FTSK"/>
    <property type="match status" value="2"/>
</dbReference>
<feature type="domain" description="FtsK" evidence="8">
    <location>
        <begin position="671"/>
        <end position="865"/>
    </location>
</feature>
<evidence type="ECO:0000256" key="2">
    <source>
        <dbReference type="ARBA" id="ARBA00022741"/>
    </source>
</evidence>
<dbReference type="SMART" id="SM00240">
    <property type="entry name" value="FHA"/>
    <property type="match status" value="1"/>
</dbReference>
<evidence type="ECO:0000256" key="6">
    <source>
        <dbReference type="SAM" id="Phobius"/>
    </source>
</evidence>
<feature type="binding site" evidence="5">
    <location>
        <begin position="1023"/>
        <end position="1030"/>
    </location>
    <ligand>
        <name>ATP</name>
        <dbReference type="ChEBI" id="CHEBI:30616"/>
    </ligand>
</feature>
<evidence type="ECO:0000259" key="8">
    <source>
        <dbReference type="PROSITE" id="PS50901"/>
    </source>
</evidence>